<evidence type="ECO:0000256" key="7">
    <source>
        <dbReference type="SAM" id="MobiDB-lite"/>
    </source>
</evidence>
<protein>
    <recommendedName>
        <fullName evidence="6">Pre-rRNA-processing protein IPI3</fullName>
    </recommendedName>
</protein>
<evidence type="ECO:0000313" key="9">
    <source>
        <dbReference type="Proteomes" id="UP000214365"/>
    </source>
</evidence>
<comment type="function">
    <text evidence="1 6">Component of the RIX1 complex required for processing of ITS2 sequences from 35S pre-rRNA.</text>
</comment>
<dbReference type="SUPFAM" id="SSF50978">
    <property type="entry name" value="WD40 repeat-like"/>
    <property type="match status" value="1"/>
</dbReference>
<dbReference type="EMBL" id="LFMY01000002">
    <property type="protein sequence ID" value="OKL62996.1"/>
    <property type="molecule type" value="Genomic_DNA"/>
</dbReference>
<comment type="similarity">
    <text evidence="2 6">Belongs to the WD repeat IPI3/WDR18 family.</text>
</comment>
<proteinExistence type="inferred from homology"/>
<organism evidence="8 9">
    <name type="scientific">Talaromyces atroroseus</name>
    <dbReference type="NCBI Taxonomy" id="1441469"/>
    <lineage>
        <taxon>Eukaryota</taxon>
        <taxon>Fungi</taxon>
        <taxon>Dikarya</taxon>
        <taxon>Ascomycota</taxon>
        <taxon>Pezizomycotina</taxon>
        <taxon>Eurotiomycetes</taxon>
        <taxon>Eurotiomycetidae</taxon>
        <taxon>Eurotiales</taxon>
        <taxon>Trichocomaceae</taxon>
        <taxon>Talaromyces</taxon>
        <taxon>Talaromyces sect. Trachyspermi</taxon>
    </lineage>
</organism>
<dbReference type="GO" id="GO:0006261">
    <property type="term" value="P:DNA-templated DNA replication"/>
    <property type="evidence" value="ECO:0007669"/>
    <property type="project" value="TreeGrafter"/>
</dbReference>
<comment type="subunit">
    <text evidence="6">Component of the RIX1 complex, composed of IPI1, RIX1/IPI2 and IPI3 in a 1:2:2 stoichiometry. The complex interacts (via RIX1) with MDN1 (via its hexameric AAA ATPase ring) and the pre-60S ribosome particles.</text>
</comment>
<dbReference type="InterPro" id="IPR036322">
    <property type="entry name" value="WD40_repeat_dom_sf"/>
</dbReference>
<dbReference type="GeneID" id="31001712"/>
<dbReference type="Pfam" id="PF00400">
    <property type="entry name" value="WD40"/>
    <property type="match status" value="1"/>
</dbReference>
<keyword evidence="3 5" id="KW-0853">WD repeat</keyword>
<keyword evidence="4" id="KW-0677">Repeat</keyword>
<evidence type="ECO:0000256" key="1">
    <source>
        <dbReference type="ARBA" id="ARBA00002355"/>
    </source>
</evidence>
<dbReference type="InterPro" id="IPR045227">
    <property type="entry name" value="WDR18/Ipi3/RID3"/>
</dbReference>
<comment type="caution">
    <text evidence="8">The sequence shown here is derived from an EMBL/GenBank/DDBJ whole genome shotgun (WGS) entry which is preliminary data.</text>
</comment>
<dbReference type="SMART" id="SM00320">
    <property type="entry name" value="WD40"/>
    <property type="match status" value="6"/>
</dbReference>
<evidence type="ECO:0000256" key="5">
    <source>
        <dbReference type="PROSITE-ProRule" id="PRU00221"/>
    </source>
</evidence>
<feature type="compositionally biased region" description="Acidic residues" evidence="7">
    <location>
        <begin position="555"/>
        <end position="565"/>
    </location>
</feature>
<dbReference type="Proteomes" id="UP000214365">
    <property type="component" value="Unassembled WGS sequence"/>
</dbReference>
<dbReference type="PANTHER" id="PTHR18763">
    <property type="entry name" value="WD-REPEAT PROTEIN 18"/>
    <property type="match status" value="1"/>
</dbReference>
<dbReference type="InterPro" id="IPR015943">
    <property type="entry name" value="WD40/YVTN_repeat-like_dom_sf"/>
</dbReference>
<keyword evidence="9" id="KW-1185">Reference proteome</keyword>
<dbReference type="InterPro" id="IPR001680">
    <property type="entry name" value="WD40_rpt"/>
</dbReference>
<dbReference type="PROSITE" id="PS50082">
    <property type="entry name" value="WD_REPEATS_2"/>
    <property type="match status" value="1"/>
</dbReference>
<comment type="subcellular location">
    <subcellularLocation>
        <location evidence="6">Nucleus</location>
    </subcellularLocation>
</comment>
<dbReference type="OrthoDB" id="756370at2759"/>
<keyword evidence="6" id="KW-0698">rRNA processing</keyword>
<evidence type="ECO:0000256" key="3">
    <source>
        <dbReference type="ARBA" id="ARBA00022574"/>
    </source>
</evidence>
<dbReference type="FunFam" id="2.130.10.10:FF:000929">
    <property type="entry name" value="Ribosomal assembly complex component Ipi3"/>
    <property type="match status" value="1"/>
</dbReference>
<dbReference type="STRING" id="1441469.A0A1Q5QAP1"/>
<accession>A0A1Q5QAP1</accession>
<evidence type="ECO:0000256" key="4">
    <source>
        <dbReference type="ARBA" id="ARBA00022737"/>
    </source>
</evidence>
<dbReference type="GO" id="GO:0006364">
    <property type="term" value="P:rRNA processing"/>
    <property type="evidence" value="ECO:0007669"/>
    <property type="project" value="UniProtKB-UniRule"/>
</dbReference>
<evidence type="ECO:0000313" key="8">
    <source>
        <dbReference type="EMBL" id="OKL62996.1"/>
    </source>
</evidence>
<sequence length="565" mass="61397">MLSESLIASVLGSAKTQTSSTLKDVGICVQELHPASALRTTFKKSSTPPNALAVTPTHVFAAQSDKSVVHVYNRLRGNQEATVPFPERIRSLAVAGRHNGELLILGTEGGRLILWETCTGRQVSTAPSHLQPVTSLVVDPTSNFVLSGSPDANVHVWSIPRLLSFSKPVSTGQDQKAPNSPIQTFGNHRTAITALAVGHGIGRSNFAISVAQDSTAVVWEYTTGKILRTFLLPSVAKSITVDPVDRAFYVGYDSGNVQRIDFYETISGQHPLYDQRLQSTPSQISADHQWLVPSPDKGAATALALSYDGMTLYSGHPNGSVLAWDIARAKFSSTVADYMSAVTNLHMLPPGGFPVQPLQDNPHFTIPNIVKPRYEQNISERSYGDGTVPYNYALSVQLAPTASTKSDSNKFFEALTHPVFPPSLLEEGLAELAALSHGQGVHKDTSPTTTSTAVDSSQLAALEEEITNLRKQLSINETARRADAEEVVRLKSNIRELQDCNSRFQTLQAQLTRHKAAARAEKEDRDFERRTAWFEAEKTGTNGDAALQKARAQDPDDDDADKMSE</sequence>
<feature type="repeat" description="WD" evidence="5">
    <location>
        <begin position="126"/>
        <end position="159"/>
    </location>
</feature>
<dbReference type="GO" id="GO:0120330">
    <property type="term" value="C:rixosome complex"/>
    <property type="evidence" value="ECO:0007669"/>
    <property type="project" value="UniProtKB-UniRule"/>
</dbReference>
<dbReference type="GO" id="GO:0005656">
    <property type="term" value="C:nuclear pre-replicative complex"/>
    <property type="evidence" value="ECO:0007669"/>
    <property type="project" value="TreeGrafter"/>
</dbReference>
<feature type="region of interest" description="Disordered" evidence="7">
    <location>
        <begin position="516"/>
        <end position="565"/>
    </location>
</feature>
<dbReference type="Gene3D" id="2.130.10.10">
    <property type="entry name" value="YVTN repeat-like/Quinoprotein amine dehydrogenase"/>
    <property type="match status" value="2"/>
</dbReference>
<dbReference type="PROSITE" id="PS50294">
    <property type="entry name" value="WD_REPEATS_REGION"/>
    <property type="match status" value="1"/>
</dbReference>
<evidence type="ECO:0000256" key="6">
    <source>
        <dbReference type="RuleBase" id="RU369067"/>
    </source>
</evidence>
<keyword evidence="6" id="KW-0539">Nucleus</keyword>
<reference evidence="8 9" key="1">
    <citation type="submission" date="2015-06" db="EMBL/GenBank/DDBJ databases">
        <title>Talaromyces atroroseus IBT 11181 draft genome.</title>
        <authorList>
            <person name="Rasmussen K.B."/>
            <person name="Rasmussen S."/>
            <person name="Petersen B."/>
            <person name="Sicheritz-Ponten T."/>
            <person name="Mortensen U.H."/>
            <person name="Thrane U."/>
        </authorList>
    </citation>
    <scope>NUCLEOTIDE SEQUENCE [LARGE SCALE GENOMIC DNA]</scope>
    <source>
        <strain evidence="8 9">IBT 11181</strain>
    </source>
</reference>
<dbReference type="RefSeq" id="XP_020123117.1">
    <property type="nucleotide sequence ID" value="XM_020261678.1"/>
</dbReference>
<name>A0A1Q5QAP1_TALAT</name>
<dbReference type="PANTHER" id="PTHR18763:SF0">
    <property type="entry name" value="WD REPEAT-CONTAINING PROTEIN 18"/>
    <property type="match status" value="1"/>
</dbReference>
<feature type="compositionally biased region" description="Basic and acidic residues" evidence="7">
    <location>
        <begin position="518"/>
        <end position="538"/>
    </location>
</feature>
<gene>
    <name evidence="8" type="ORF">UA08_01957</name>
</gene>
<evidence type="ECO:0000256" key="2">
    <source>
        <dbReference type="ARBA" id="ARBA00010143"/>
    </source>
</evidence>
<dbReference type="AlphaFoldDB" id="A0A1Q5QAP1"/>